<gene>
    <name evidence="1" type="ORF">IAD03_08180</name>
</gene>
<proteinExistence type="predicted"/>
<dbReference type="Gene3D" id="3.40.50.300">
    <property type="entry name" value="P-loop containing nucleotide triphosphate hydrolases"/>
    <property type="match status" value="1"/>
</dbReference>
<organism evidence="1 2">
    <name type="scientific">Candidatus Caccousia stercoris</name>
    <dbReference type="NCBI Taxonomy" id="2840723"/>
    <lineage>
        <taxon>Bacteria</taxon>
        <taxon>Bacillati</taxon>
        <taxon>Bacillota</taxon>
        <taxon>Clostridia</taxon>
        <taxon>Eubacteriales</taxon>
        <taxon>Oscillospiraceae</taxon>
        <taxon>Oscillospiraceae incertae sedis</taxon>
        <taxon>Candidatus Caccousia</taxon>
    </lineage>
</organism>
<dbReference type="GO" id="GO:0005524">
    <property type="term" value="F:ATP binding"/>
    <property type="evidence" value="ECO:0007669"/>
    <property type="project" value="UniProtKB-KW"/>
</dbReference>
<dbReference type="InterPro" id="IPR027417">
    <property type="entry name" value="P-loop_NTPase"/>
</dbReference>
<keyword evidence="1" id="KW-0067">ATP-binding</keyword>
<dbReference type="Proteomes" id="UP000824141">
    <property type="component" value="Unassembled WGS sequence"/>
</dbReference>
<dbReference type="PANTHER" id="PTHR43394">
    <property type="entry name" value="ATP-DEPENDENT PERMEASE MDL1, MITOCHONDRIAL"/>
    <property type="match status" value="1"/>
</dbReference>
<reference evidence="1" key="1">
    <citation type="submission" date="2020-10" db="EMBL/GenBank/DDBJ databases">
        <authorList>
            <person name="Gilroy R."/>
        </authorList>
    </citation>
    <scope>NUCLEOTIDE SEQUENCE</scope>
    <source>
        <strain evidence="1">6086</strain>
    </source>
</reference>
<keyword evidence="1" id="KW-0547">Nucleotide-binding</keyword>
<reference evidence="1" key="2">
    <citation type="journal article" date="2021" name="PeerJ">
        <title>Extensive microbial diversity within the chicken gut microbiome revealed by metagenomics and culture.</title>
        <authorList>
            <person name="Gilroy R."/>
            <person name="Ravi A."/>
            <person name="Getino M."/>
            <person name="Pursley I."/>
            <person name="Horton D.L."/>
            <person name="Alikhan N.F."/>
            <person name="Baker D."/>
            <person name="Gharbi K."/>
            <person name="Hall N."/>
            <person name="Watson M."/>
            <person name="Adriaenssens E.M."/>
            <person name="Foster-Nyarko E."/>
            <person name="Jarju S."/>
            <person name="Secka A."/>
            <person name="Antonio M."/>
            <person name="Oren A."/>
            <person name="Chaudhuri R.R."/>
            <person name="La Ragione R."/>
            <person name="Hildebrand F."/>
            <person name="Pallen M.J."/>
        </authorList>
    </citation>
    <scope>NUCLEOTIDE SEQUENCE</scope>
    <source>
        <strain evidence="1">6086</strain>
    </source>
</reference>
<evidence type="ECO:0000313" key="1">
    <source>
        <dbReference type="EMBL" id="HIS79333.1"/>
    </source>
</evidence>
<feature type="non-terminal residue" evidence="1">
    <location>
        <position position="1"/>
    </location>
</feature>
<accession>A0A9D1FSS9</accession>
<name>A0A9D1FSS9_9FIRM</name>
<dbReference type="AlphaFoldDB" id="A0A9D1FSS9"/>
<dbReference type="PANTHER" id="PTHR43394:SF1">
    <property type="entry name" value="ATP-BINDING CASSETTE SUB-FAMILY B MEMBER 10, MITOCHONDRIAL"/>
    <property type="match status" value="1"/>
</dbReference>
<sequence length="74" mass="8562">QEQLRQLDFPCTKIIIAQRISSIEDADLILVLDNGKIIERGTHRELLQNKGFYRHIWAIQNSKEEGEEFGAQPV</sequence>
<dbReference type="InterPro" id="IPR039421">
    <property type="entry name" value="Type_1_exporter"/>
</dbReference>
<evidence type="ECO:0000313" key="2">
    <source>
        <dbReference type="Proteomes" id="UP000824141"/>
    </source>
</evidence>
<dbReference type="SUPFAM" id="SSF52540">
    <property type="entry name" value="P-loop containing nucleoside triphosphate hydrolases"/>
    <property type="match status" value="1"/>
</dbReference>
<dbReference type="GO" id="GO:0015421">
    <property type="term" value="F:ABC-type oligopeptide transporter activity"/>
    <property type="evidence" value="ECO:0007669"/>
    <property type="project" value="TreeGrafter"/>
</dbReference>
<comment type="caution">
    <text evidence="1">The sequence shown here is derived from an EMBL/GenBank/DDBJ whole genome shotgun (WGS) entry which is preliminary data.</text>
</comment>
<dbReference type="EMBL" id="DVJM01000173">
    <property type="protein sequence ID" value="HIS79333.1"/>
    <property type="molecule type" value="Genomic_DNA"/>
</dbReference>
<protein>
    <submittedName>
        <fullName evidence="1">ABC transporter ATP-binding protein</fullName>
    </submittedName>
</protein>